<dbReference type="SUPFAM" id="SSF82866">
    <property type="entry name" value="Multidrug efflux transporter AcrB transmembrane domain"/>
    <property type="match status" value="1"/>
</dbReference>
<dbReference type="PANTHER" id="PTHR30081:SF1">
    <property type="entry name" value="PROTEIN TRANSLOCASE SUBUNIT SECD"/>
    <property type="match status" value="1"/>
</dbReference>
<comment type="function">
    <text evidence="10">Part of the Sec protein translocase complex. Interacts with the SecYEG preprotein conducting channel. SecDF uses the proton motive force (PMF) to complete protein translocation after the ATP-dependent function of SecA.</text>
</comment>
<dbReference type="InterPro" id="IPR048631">
    <property type="entry name" value="SecD_1st"/>
</dbReference>
<accession>A0A094WDG5</accession>
<feature type="transmembrane region" description="Helical" evidence="10">
    <location>
        <begin position="416"/>
        <end position="437"/>
    </location>
</feature>
<dbReference type="PATRIC" id="fig|178606.4.peg.1409"/>
<evidence type="ECO:0000259" key="11">
    <source>
        <dbReference type="Pfam" id="PF02355"/>
    </source>
</evidence>
<keyword evidence="8 10" id="KW-0811">Translocation</keyword>
<dbReference type="Gene3D" id="3.30.1360.200">
    <property type="match status" value="1"/>
</dbReference>
<keyword evidence="5 10" id="KW-0812">Transmembrane</keyword>
<evidence type="ECO:0000313" key="15">
    <source>
        <dbReference type="Proteomes" id="UP000029452"/>
    </source>
</evidence>
<dbReference type="InterPro" id="IPR001036">
    <property type="entry name" value="Acrflvin-R"/>
</dbReference>
<dbReference type="Gene3D" id="1.20.1640.10">
    <property type="entry name" value="Multidrug efflux transporter AcrB transmembrane domain"/>
    <property type="match status" value="1"/>
</dbReference>
<keyword evidence="9 10" id="KW-0472">Membrane</keyword>
<dbReference type="InterPro" id="IPR055344">
    <property type="entry name" value="SecD_SecF_C_bact"/>
</dbReference>
<evidence type="ECO:0000259" key="13">
    <source>
        <dbReference type="Pfam" id="PF22599"/>
    </source>
</evidence>
<keyword evidence="3 10" id="KW-1003">Cell membrane</keyword>
<feature type="domain" description="SecDF P1 head subdomain" evidence="13">
    <location>
        <begin position="239"/>
        <end position="341"/>
    </location>
</feature>
<comment type="similarity">
    <text evidence="10">Belongs to the SecD/SecF family. SecD subfamily.</text>
</comment>
<feature type="domain" description="Protein translocase subunit SecDF P1" evidence="12">
    <location>
        <begin position="144"/>
        <end position="203"/>
    </location>
</feature>
<dbReference type="NCBIfam" id="TIGR01129">
    <property type="entry name" value="secD"/>
    <property type="match status" value="1"/>
</dbReference>
<evidence type="ECO:0000256" key="5">
    <source>
        <dbReference type="ARBA" id="ARBA00022692"/>
    </source>
</evidence>
<gene>
    <name evidence="10" type="primary">secD</name>
    <name evidence="14" type="ORF">LptCag_1407</name>
</gene>
<dbReference type="FunFam" id="3.30.1360.200:FF:000002">
    <property type="entry name" value="Preprotein translocase subunit SecD"/>
    <property type="match status" value="1"/>
</dbReference>
<dbReference type="InterPro" id="IPR054384">
    <property type="entry name" value="SecDF_P1_head"/>
</dbReference>
<protein>
    <recommendedName>
        <fullName evidence="10">Protein translocase subunit SecD</fullName>
    </recommendedName>
</protein>
<feature type="domain" description="Protein export membrane protein SecD/SecF C-terminal" evidence="11">
    <location>
        <begin position="345"/>
        <end position="502"/>
    </location>
</feature>
<dbReference type="Proteomes" id="UP000029452">
    <property type="component" value="Unassembled WGS sequence"/>
</dbReference>
<evidence type="ECO:0000256" key="8">
    <source>
        <dbReference type="ARBA" id="ARBA00023010"/>
    </source>
</evidence>
<dbReference type="GO" id="GO:0015450">
    <property type="term" value="F:protein-transporting ATPase activity"/>
    <property type="evidence" value="ECO:0007669"/>
    <property type="project" value="InterPro"/>
</dbReference>
<name>A0A094WDG5_9BACT</name>
<dbReference type="GO" id="GO:0043952">
    <property type="term" value="P:protein transport by the Sec complex"/>
    <property type="evidence" value="ECO:0007669"/>
    <property type="project" value="UniProtKB-UniRule"/>
</dbReference>
<dbReference type="GO" id="GO:0006605">
    <property type="term" value="P:protein targeting"/>
    <property type="evidence" value="ECO:0007669"/>
    <property type="project" value="UniProtKB-UniRule"/>
</dbReference>
<dbReference type="AlphaFoldDB" id="A0A094WDG5"/>
<dbReference type="InterPro" id="IPR048634">
    <property type="entry name" value="SecD_SecF_C"/>
</dbReference>
<organism evidence="14 15">
    <name type="scientific">Leptospirillum ferriphilum</name>
    <dbReference type="NCBI Taxonomy" id="178606"/>
    <lineage>
        <taxon>Bacteria</taxon>
        <taxon>Pseudomonadati</taxon>
        <taxon>Nitrospirota</taxon>
        <taxon>Nitrospiria</taxon>
        <taxon>Nitrospirales</taxon>
        <taxon>Nitrospiraceae</taxon>
        <taxon>Leptospirillum</taxon>
    </lineage>
</organism>
<keyword evidence="6 10" id="KW-0653">Protein transport</keyword>
<dbReference type="GO" id="GO:0065002">
    <property type="term" value="P:intracellular protein transmembrane transport"/>
    <property type="evidence" value="ECO:0007669"/>
    <property type="project" value="UniProtKB-UniRule"/>
</dbReference>
<dbReference type="EMBL" id="JPGK01000005">
    <property type="protein sequence ID" value="KGA93697.1"/>
    <property type="molecule type" value="Genomic_DNA"/>
</dbReference>
<evidence type="ECO:0000256" key="3">
    <source>
        <dbReference type="ARBA" id="ARBA00022475"/>
    </source>
</evidence>
<dbReference type="Gene3D" id="3.30.70.3400">
    <property type="match status" value="1"/>
</dbReference>
<evidence type="ECO:0000256" key="10">
    <source>
        <dbReference type="HAMAP-Rule" id="MF_01463"/>
    </source>
</evidence>
<dbReference type="Pfam" id="PF02355">
    <property type="entry name" value="SecD_SecF_C"/>
    <property type="match status" value="1"/>
</dbReference>
<dbReference type="GO" id="GO:0005886">
    <property type="term" value="C:plasma membrane"/>
    <property type="evidence" value="ECO:0007669"/>
    <property type="project" value="UniProtKB-SubCell"/>
</dbReference>
<dbReference type="OrthoDB" id="9805019at2"/>
<feature type="transmembrane region" description="Helical" evidence="10">
    <location>
        <begin position="486"/>
        <end position="510"/>
    </location>
</feature>
<keyword evidence="4" id="KW-0997">Cell inner membrane</keyword>
<feature type="transmembrane region" description="Helical" evidence="10">
    <location>
        <begin position="362"/>
        <end position="381"/>
    </location>
</feature>
<keyword evidence="2 10" id="KW-0813">Transport</keyword>
<evidence type="ECO:0000256" key="2">
    <source>
        <dbReference type="ARBA" id="ARBA00022448"/>
    </source>
</evidence>
<dbReference type="PRINTS" id="PR00702">
    <property type="entry name" value="ACRIFLAVINRP"/>
</dbReference>
<evidence type="ECO:0000256" key="6">
    <source>
        <dbReference type="ARBA" id="ARBA00022927"/>
    </source>
</evidence>
<comment type="subunit">
    <text evidence="10">Forms a complex with SecF. Part of the essential Sec protein translocation apparatus which comprises SecA, SecYEG and auxiliary proteins SecDF. Other proteins may also be involved.</text>
</comment>
<dbReference type="Pfam" id="PF22599">
    <property type="entry name" value="SecDF_P1_head"/>
    <property type="match status" value="1"/>
</dbReference>
<feature type="transmembrane region" description="Helical" evidence="10">
    <location>
        <begin position="458"/>
        <end position="480"/>
    </location>
</feature>
<dbReference type="InterPro" id="IPR022813">
    <property type="entry name" value="SecD/SecF_arch_bac"/>
</dbReference>
<proteinExistence type="inferred from homology"/>
<dbReference type="RefSeq" id="WP_036082299.1">
    <property type="nucleotide sequence ID" value="NZ_JBPKCJ010000005.1"/>
</dbReference>
<evidence type="ECO:0000259" key="12">
    <source>
        <dbReference type="Pfam" id="PF21760"/>
    </source>
</evidence>
<sequence length="524" mass="56904">MKRKIGFRFTLLGGAALLSFLLLLPSLPVWKDLPQGLRKVLPSGKISLGLDLKGGMSVTLQVDREKAVDGTLQEIATAMKTPDMQPSIQGPAIHFPVPEGEQRETIKKRIARHYPYLTLSSSDASGVTFSLSPAEQKRIRKHAMTQAMEVIRNRIDQFGVAEPLIERQGKDRILVELPGINDPERAMSLIGRTARLQFLLVDDKNPDADKILEKKAPVPTADEILFSHRTDTNGQRIELPYLLVHGALMSGDLISDARVAFGQFNEPYVSLTFNSAGAKLFDTITREHVKERLAIVLDNVVYSAPVIQEEIAGGQAQITGNFTLKEAKDLSIVLRSGALPAPVHILQNVTVGPSLGKDSIRAGIRATIFAGILVLLFMAVYYRLSGMIADGALVLNLILLVGAMAALHATLTLPGIAGIILTIGMGVDSNVLIFERIREELRLGKPVRSAIDSGYDKAFLTIVDSHVTTLITALILFIFGTGPIKGFAVTLSVGIAINLFTALVGTRVVFDAMTARKKLDRLSI</sequence>
<comment type="subcellular location">
    <subcellularLocation>
        <location evidence="1 10">Cell membrane</location>
        <topology evidence="1 10">Multi-pass membrane protein</topology>
    </subcellularLocation>
</comment>
<dbReference type="HAMAP" id="MF_01463_B">
    <property type="entry name" value="SecD_B"/>
    <property type="match status" value="1"/>
</dbReference>
<evidence type="ECO:0000256" key="4">
    <source>
        <dbReference type="ARBA" id="ARBA00022519"/>
    </source>
</evidence>
<dbReference type="InterPro" id="IPR005791">
    <property type="entry name" value="SecD"/>
</dbReference>
<dbReference type="NCBIfam" id="TIGR00916">
    <property type="entry name" value="2A0604s01"/>
    <property type="match status" value="1"/>
</dbReference>
<comment type="caution">
    <text evidence="14">The sequence shown here is derived from an EMBL/GenBank/DDBJ whole genome shotgun (WGS) entry which is preliminary data.</text>
</comment>
<evidence type="ECO:0000256" key="1">
    <source>
        <dbReference type="ARBA" id="ARBA00004651"/>
    </source>
</evidence>
<dbReference type="PANTHER" id="PTHR30081">
    <property type="entry name" value="PROTEIN-EXPORT MEMBRANE PROTEIN SEC"/>
    <property type="match status" value="1"/>
</dbReference>
<reference evidence="14 15" key="1">
    <citation type="submission" date="2014-06" db="EMBL/GenBank/DDBJ databases">
        <title>Draft genome sequence of iron oxidizing acidophile Leptospirillum ferriphilum DSM14647.</title>
        <authorList>
            <person name="Cardenas J.P."/>
            <person name="Lazcano M."/>
            <person name="Ossandon F.J."/>
            <person name="Corbett M."/>
            <person name="Holmes D.S."/>
            <person name="Watkin E."/>
        </authorList>
    </citation>
    <scope>NUCLEOTIDE SEQUENCE [LARGE SCALE GENOMIC DNA]</scope>
    <source>
        <strain evidence="14 15">DSM 14647</strain>
    </source>
</reference>
<feature type="transmembrane region" description="Helical" evidence="10">
    <location>
        <begin position="393"/>
        <end position="410"/>
    </location>
</feature>
<evidence type="ECO:0000256" key="9">
    <source>
        <dbReference type="ARBA" id="ARBA00023136"/>
    </source>
</evidence>
<comment type="caution">
    <text evidence="10">Lacks conserved residue(s) required for the propagation of feature annotation.</text>
</comment>
<keyword evidence="7 10" id="KW-1133">Transmembrane helix</keyword>
<evidence type="ECO:0000313" key="14">
    <source>
        <dbReference type="EMBL" id="KGA93697.1"/>
    </source>
</evidence>
<evidence type="ECO:0000256" key="7">
    <source>
        <dbReference type="ARBA" id="ARBA00022989"/>
    </source>
</evidence>
<dbReference type="FunFam" id="1.20.1640.10:FF:000004">
    <property type="entry name" value="Protein translocase subunit SecD"/>
    <property type="match status" value="1"/>
</dbReference>
<dbReference type="Pfam" id="PF21760">
    <property type="entry name" value="SecD_1st"/>
    <property type="match status" value="1"/>
</dbReference>